<organism evidence="1 2">
    <name type="scientific">Pistacia integerrima</name>
    <dbReference type="NCBI Taxonomy" id="434235"/>
    <lineage>
        <taxon>Eukaryota</taxon>
        <taxon>Viridiplantae</taxon>
        <taxon>Streptophyta</taxon>
        <taxon>Embryophyta</taxon>
        <taxon>Tracheophyta</taxon>
        <taxon>Spermatophyta</taxon>
        <taxon>Magnoliopsida</taxon>
        <taxon>eudicotyledons</taxon>
        <taxon>Gunneridae</taxon>
        <taxon>Pentapetalae</taxon>
        <taxon>rosids</taxon>
        <taxon>malvids</taxon>
        <taxon>Sapindales</taxon>
        <taxon>Anacardiaceae</taxon>
        <taxon>Pistacia</taxon>
    </lineage>
</organism>
<reference evidence="2" key="1">
    <citation type="journal article" date="2023" name="G3 (Bethesda)">
        <title>Genome assembly and association tests identify interacting loci associated with vigor, precocity, and sex in interspecific pistachio rootstocks.</title>
        <authorList>
            <person name="Palmer W."/>
            <person name="Jacygrad E."/>
            <person name="Sagayaradj S."/>
            <person name="Cavanaugh K."/>
            <person name="Han R."/>
            <person name="Bertier L."/>
            <person name="Beede B."/>
            <person name="Kafkas S."/>
            <person name="Golino D."/>
            <person name="Preece J."/>
            <person name="Michelmore R."/>
        </authorList>
    </citation>
    <scope>NUCLEOTIDE SEQUENCE [LARGE SCALE GENOMIC DNA]</scope>
</reference>
<proteinExistence type="predicted"/>
<keyword evidence="2" id="KW-1185">Reference proteome</keyword>
<sequence>MMDTKKFLLVGLSLVLVFGLAESFDYHESDLASEESLWDLYERWRSHHTLSRDLKEKQMRFNVFKQNLKHIHKVNQMDKPYKLKLNRYADMTNHEFLSTRSSKVSHHRTLHGPRRNTGFMHAKTSDLPPSVDWRKNGAVTGVKNQGRCDCTKMTITVIQNSKFYMPGSCWAFSTVVAVEGINKIKTGQLLSLSEQELVDCDKDNHGCDGGLMEQALDFIAKSDGLTNEESYPYTARDGSCELPKKNAPEVIIDGYEMVPESDENSLMKAVANQPVAVAIDAGGKDFQFYSEGVFNGDCGTELNHGVAIVGYGETQDGTKYWIVKNSWGTDWGEKGYLRMQREINAEEGLCGITLEASYPVKLNSDNSRRPRKDEL</sequence>
<dbReference type="Proteomes" id="UP001163603">
    <property type="component" value="Chromosome 6"/>
</dbReference>
<dbReference type="EMBL" id="CM047741">
    <property type="protein sequence ID" value="KAJ0037696.1"/>
    <property type="molecule type" value="Genomic_DNA"/>
</dbReference>
<evidence type="ECO:0000313" key="1">
    <source>
        <dbReference type="EMBL" id="KAJ0037696.1"/>
    </source>
</evidence>
<comment type="caution">
    <text evidence="1">The sequence shown here is derived from an EMBL/GenBank/DDBJ whole genome shotgun (WGS) entry which is preliminary data.</text>
</comment>
<name>A0ACC0YJT8_9ROSI</name>
<gene>
    <name evidence="1" type="ORF">Pint_23595</name>
</gene>
<evidence type="ECO:0000313" key="2">
    <source>
        <dbReference type="Proteomes" id="UP001163603"/>
    </source>
</evidence>
<protein>
    <submittedName>
        <fullName evidence="1">Uncharacterized protein</fullName>
    </submittedName>
</protein>
<accession>A0ACC0YJT8</accession>